<dbReference type="AlphaFoldDB" id="A0A5J5EL59"/>
<evidence type="ECO:0000256" key="1">
    <source>
        <dbReference type="ARBA" id="ARBA00006499"/>
    </source>
</evidence>
<name>A0A5J5EL59_9PEZI</name>
<dbReference type="InterPro" id="IPR029058">
    <property type="entry name" value="AB_hydrolase_fold"/>
</dbReference>
<organism evidence="3 4">
    <name type="scientific">Sphaerosporella brunnea</name>
    <dbReference type="NCBI Taxonomy" id="1250544"/>
    <lineage>
        <taxon>Eukaryota</taxon>
        <taxon>Fungi</taxon>
        <taxon>Dikarya</taxon>
        <taxon>Ascomycota</taxon>
        <taxon>Pezizomycotina</taxon>
        <taxon>Pezizomycetes</taxon>
        <taxon>Pezizales</taxon>
        <taxon>Pyronemataceae</taxon>
        <taxon>Sphaerosporella</taxon>
    </lineage>
</organism>
<evidence type="ECO:0000313" key="4">
    <source>
        <dbReference type="Proteomes" id="UP000326924"/>
    </source>
</evidence>
<gene>
    <name evidence="3" type="ORF">FN846DRAFT_783661</name>
</gene>
<dbReference type="EMBL" id="VXIS01000212">
    <property type="protein sequence ID" value="KAA8896456.1"/>
    <property type="molecule type" value="Genomic_DNA"/>
</dbReference>
<dbReference type="InterPro" id="IPR003140">
    <property type="entry name" value="PLipase/COase/thioEstase"/>
</dbReference>
<proteinExistence type="inferred from homology"/>
<keyword evidence="4" id="KW-1185">Reference proteome</keyword>
<protein>
    <submittedName>
        <fullName evidence="3">Putative phospholipase/carboxylesterase</fullName>
    </submittedName>
</protein>
<sequence length="293" mass="32083">MAAAAPEEPHVFPPTFVVSPLGTHTHTLILLHGRGDSGPSFGSGVYIATPSSGFTLPSLYPGLKFVFPTTAERYSTTFRKVMNEWFDTVSLSFPEECSHLQREGLREAVAHINSLIDIEIAAGVPEGNIILGGISQGCATALHVLLSRGRRLGGFVGMSGWMPFASNVREICGLTTGAGLRNNAAAAALDTHSESESEKEQEFAAPPMHIDAVMDDDDETLDVLKTPVFLAHGDADETVDYKLGRNMYTTLKHGLGMDTRWRRYREFGHWYKEPDEIDDIIEFWGEKCGLIPS</sequence>
<dbReference type="GO" id="GO:0008474">
    <property type="term" value="F:palmitoyl-(protein) hydrolase activity"/>
    <property type="evidence" value="ECO:0007669"/>
    <property type="project" value="TreeGrafter"/>
</dbReference>
<dbReference type="Pfam" id="PF02230">
    <property type="entry name" value="Abhydrolase_2"/>
    <property type="match status" value="1"/>
</dbReference>
<reference evidence="3 4" key="1">
    <citation type="submission" date="2019-09" db="EMBL/GenBank/DDBJ databases">
        <title>Draft genome of the ectomycorrhizal ascomycete Sphaerosporella brunnea.</title>
        <authorList>
            <consortium name="DOE Joint Genome Institute"/>
            <person name="Benucci G.M."/>
            <person name="Marozzi G."/>
            <person name="Antonielli L."/>
            <person name="Sanchez S."/>
            <person name="Marco P."/>
            <person name="Wang X."/>
            <person name="Falini L.B."/>
            <person name="Barry K."/>
            <person name="Haridas S."/>
            <person name="Lipzen A."/>
            <person name="Labutti K."/>
            <person name="Grigoriev I.V."/>
            <person name="Murat C."/>
            <person name="Martin F."/>
            <person name="Albertini E."/>
            <person name="Donnini D."/>
            <person name="Bonito G."/>
        </authorList>
    </citation>
    <scope>NUCLEOTIDE SEQUENCE [LARGE SCALE GENOMIC DNA]</scope>
    <source>
        <strain evidence="3 4">Sb_GMNB300</strain>
    </source>
</reference>
<evidence type="ECO:0000259" key="2">
    <source>
        <dbReference type="Pfam" id="PF02230"/>
    </source>
</evidence>
<dbReference type="GO" id="GO:0052689">
    <property type="term" value="F:carboxylic ester hydrolase activity"/>
    <property type="evidence" value="ECO:0007669"/>
    <property type="project" value="TreeGrafter"/>
</dbReference>
<dbReference type="PANTHER" id="PTHR10655:SF63">
    <property type="entry name" value="PHOSPHOLIPASE_CARBOXYLESTERASE_THIOESTERASE DOMAIN-CONTAINING PROTEIN"/>
    <property type="match status" value="1"/>
</dbReference>
<dbReference type="InterPro" id="IPR050565">
    <property type="entry name" value="LYPA1-2/EST-like"/>
</dbReference>
<comment type="caution">
    <text evidence="3">The sequence shown here is derived from an EMBL/GenBank/DDBJ whole genome shotgun (WGS) entry which is preliminary data.</text>
</comment>
<dbReference type="SUPFAM" id="SSF53474">
    <property type="entry name" value="alpha/beta-Hydrolases"/>
    <property type="match status" value="1"/>
</dbReference>
<dbReference type="Proteomes" id="UP000326924">
    <property type="component" value="Unassembled WGS sequence"/>
</dbReference>
<accession>A0A5J5EL59</accession>
<feature type="domain" description="Phospholipase/carboxylesterase/thioesterase" evidence="2">
    <location>
        <begin position="16"/>
        <end position="170"/>
    </location>
</feature>
<dbReference type="OrthoDB" id="2418081at2759"/>
<comment type="similarity">
    <text evidence="1">Belongs to the AB hydrolase superfamily. AB hydrolase 2 family.</text>
</comment>
<evidence type="ECO:0000313" key="3">
    <source>
        <dbReference type="EMBL" id="KAA8896456.1"/>
    </source>
</evidence>
<dbReference type="InParanoid" id="A0A5J5EL59"/>
<dbReference type="GO" id="GO:0005737">
    <property type="term" value="C:cytoplasm"/>
    <property type="evidence" value="ECO:0007669"/>
    <property type="project" value="TreeGrafter"/>
</dbReference>
<dbReference type="Gene3D" id="3.40.50.1820">
    <property type="entry name" value="alpha/beta hydrolase"/>
    <property type="match status" value="1"/>
</dbReference>
<dbReference type="PANTHER" id="PTHR10655">
    <property type="entry name" value="LYSOPHOSPHOLIPASE-RELATED"/>
    <property type="match status" value="1"/>
</dbReference>